<feature type="domain" description="VTC" evidence="1">
    <location>
        <begin position="9"/>
        <end position="225"/>
    </location>
</feature>
<name>A0ABZ2SLA3_9ENTE</name>
<accession>A0ABZ2SLA3</accession>
<evidence type="ECO:0000313" key="2">
    <source>
        <dbReference type="EMBL" id="WYJ76621.1"/>
    </source>
</evidence>
<evidence type="ECO:0000313" key="3">
    <source>
        <dbReference type="Proteomes" id="UP000664701"/>
    </source>
</evidence>
<dbReference type="CDD" id="cd07750">
    <property type="entry name" value="PolyPPase_VTC_like"/>
    <property type="match status" value="1"/>
</dbReference>
<dbReference type="Gene3D" id="3.20.100.30">
    <property type="entry name" value="VTC, catalytic tunnel domain"/>
    <property type="match status" value="1"/>
</dbReference>
<dbReference type="Pfam" id="PF09359">
    <property type="entry name" value="VTC"/>
    <property type="match status" value="1"/>
</dbReference>
<dbReference type="RefSeq" id="WP_207941228.1">
    <property type="nucleotide sequence ID" value="NZ_CP147251.1"/>
</dbReference>
<reference evidence="2 3" key="1">
    <citation type="submission" date="2024-03" db="EMBL/GenBank/DDBJ databases">
        <title>The Genome Sequence of Enterococcus sp. DIV2402.</title>
        <authorList>
            <consortium name="The Broad Institute Genomics Platform"/>
            <consortium name="The Broad Institute Microbial Omics Core"/>
            <consortium name="The Broad Institute Genomic Center for Infectious Diseases"/>
            <person name="Earl A."/>
            <person name="Manson A."/>
            <person name="Gilmore M."/>
            <person name="Schwartman J."/>
            <person name="Shea T."/>
            <person name="Abouelleil A."/>
            <person name="Cao P."/>
            <person name="Chapman S."/>
            <person name="Cusick C."/>
            <person name="Young S."/>
            <person name="Neafsey D."/>
            <person name="Nusbaum C."/>
            <person name="Birren B."/>
        </authorList>
    </citation>
    <scope>NUCLEOTIDE SEQUENCE [LARGE SCALE GENOMIC DNA]</scope>
    <source>
        <strain evidence="2 3">DIV2402</strain>
    </source>
</reference>
<organism evidence="2 3">
    <name type="scientific">Candidatus Enterococcus lowellii</name>
    <dbReference type="NCBI Taxonomy" id="2230877"/>
    <lineage>
        <taxon>Bacteria</taxon>
        <taxon>Bacillati</taxon>
        <taxon>Bacillota</taxon>
        <taxon>Bacilli</taxon>
        <taxon>Lactobacillales</taxon>
        <taxon>Enterococcaceae</taxon>
        <taxon>Enterococcus</taxon>
    </lineage>
</organism>
<gene>
    <name evidence="2" type="ORF">DOK78_001254</name>
</gene>
<dbReference type="EMBL" id="CP147251">
    <property type="protein sequence ID" value="WYJ76621.1"/>
    <property type="molecule type" value="Genomic_DNA"/>
</dbReference>
<keyword evidence="3" id="KW-1185">Reference proteome</keyword>
<dbReference type="InterPro" id="IPR018966">
    <property type="entry name" value="VTC_domain"/>
</dbReference>
<sequence>MKQMLDVTRREIKYRISLETALLTQQYLSQILPQDSHNGVDGYLVRSLYFDSLYHDDLEEKLEGIEERQKIRLRVYSPQDQLVKLEIKEKNGDWQQKRSLTIAKKEAIRLIACDYTVLQEINHSLAQNLYYKMTTELYRPQVIVQYNRYAFMMDVNDTRVTFDQKLVASESSFDLFGESDTFYPVGFPDDVTLEIKYNHFLLSHIRELLDSIDKSSQSYSKYVMSRFISHTTE</sequence>
<proteinExistence type="predicted"/>
<protein>
    <recommendedName>
        <fullName evidence="1">VTC domain-containing protein</fullName>
    </recommendedName>
</protein>
<evidence type="ECO:0000259" key="1">
    <source>
        <dbReference type="Pfam" id="PF09359"/>
    </source>
</evidence>
<dbReference type="Proteomes" id="UP000664701">
    <property type="component" value="Chromosome"/>
</dbReference>
<dbReference type="InterPro" id="IPR042267">
    <property type="entry name" value="VTC_sf"/>
</dbReference>